<dbReference type="EMBL" id="WWNE01000003">
    <property type="protein sequence ID" value="NBG64860.1"/>
    <property type="molecule type" value="Genomic_DNA"/>
</dbReference>
<evidence type="ECO:0000256" key="1">
    <source>
        <dbReference type="ARBA" id="ARBA00001933"/>
    </source>
</evidence>
<gene>
    <name evidence="7" type="ORF">GQN54_01945</name>
</gene>
<dbReference type="NCBIfam" id="NF006569">
    <property type="entry name" value="PRK09082.1"/>
    <property type="match status" value="1"/>
</dbReference>
<keyword evidence="8" id="KW-1185">Reference proteome</keyword>
<evidence type="ECO:0000256" key="4">
    <source>
        <dbReference type="ARBA" id="ARBA00022679"/>
    </source>
</evidence>
<accession>A0A6N9NI20</accession>
<reference evidence="7 8" key="1">
    <citation type="submission" date="2019-12" db="EMBL/GenBank/DDBJ databases">
        <authorList>
            <person name="Zhao J."/>
        </authorList>
    </citation>
    <scope>NUCLEOTIDE SEQUENCE [LARGE SCALE GENOMIC DNA]</scope>
    <source>
        <strain evidence="7 8">S-15</strain>
    </source>
</reference>
<evidence type="ECO:0000313" key="8">
    <source>
        <dbReference type="Proteomes" id="UP000470771"/>
    </source>
</evidence>
<dbReference type="SUPFAM" id="SSF53383">
    <property type="entry name" value="PLP-dependent transferases"/>
    <property type="match status" value="1"/>
</dbReference>
<dbReference type="GO" id="GO:0030170">
    <property type="term" value="F:pyridoxal phosphate binding"/>
    <property type="evidence" value="ECO:0007669"/>
    <property type="project" value="InterPro"/>
</dbReference>
<organism evidence="7 8">
    <name type="scientific">Acidiluteibacter ferrifornacis</name>
    <dbReference type="NCBI Taxonomy" id="2692424"/>
    <lineage>
        <taxon>Bacteria</taxon>
        <taxon>Pseudomonadati</taxon>
        <taxon>Bacteroidota</taxon>
        <taxon>Flavobacteriia</taxon>
        <taxon>Flavobacteriales</taxon>
        <taxon>Cryomorphaceae</taxon>
        <taxon>Acidiluteibacter</taxon>
    </lineage>
</organism>
<dbReference type="InterPro" id="IPR015421">
    <property type="entry name" value="PyrdxlP-dep_Trfase_major"/>
</dbReference>
<keyword evidence="5" id="KW-0663">Pyridoxal phosphate</keyword>
<dbReference type="PANTHER" id="PTHR43807">
    <property type="entry name" value="FI04487P"/>
    <property type="match status" value="1"/>
</dbReference>
<proteinExistence type="inferred from homology"/>
<dbReference type="InterPro" id="IPR015424">
    <property type="entry name" value="PyrdxlP-dep_Trfase"/>
</dbReference>
<dbReference type="AlphaFoldDB" id="A0A6N9NI20"/>
<dbReference type="PANTHER" id="PTHR43807:SF20">
    <property type="entry name" value="FI04487P"/>
    <property type="match status" value="1"/>
</dbReference>
<protein>
    <submittedName>
        <fullName evidence="7">Aminotransferase class I/II-fold pyridoxal phosphate-dependent enzyme</fullName>
    </submittedName>
</protein>
<evidence type="ECO:0000256" key="5">
    <source>
        <dbReference type="ARBA" id="ARBA00022898"/>
    </source>
</evidence>
<evidence type="ECO:0000256" key="3">
    <source>
        <dbReference type="ARBA" id="ARBA00022576"/>
    </source>
</evidence>
<keyword evidence="3 7" id="KW-0032">Aminotransferase</keyword>
<comment type="cofactor">
    <cofactor evidence="1">
        <name>pyridoxal 5'-phosphate</name>
        <dbReference type="ChEBI" id="CHEBI:597326"/>
    </cofactor>
</comment>
<dbReference type="GO" id="GO:0016212">
    <property type="term" value="F:kynurenine-oxoglutarate transaminase activity"/>
    <property type="evidence" value="ECO:0007669"/>
    <property type="project" value="TreeGrafter"/>
</dbReference>
<dbReference type="Proteomes" id="UP000470771">
    <property type="component" value="Unassembled WGS sequence"/>
</dbReference>
<comment type="similarity">
    <text evidence="2">Belongs to the class-I pyridoxal-phosphate-dependent aminotransferase family.</text>
</comment>
<dbReference type="CDD" id="cd00609">
    <property type="entry name" value="AAT_like"/>
    <property type="match status" value="1"/>
</dbReference>
<dbReference type="InterPro" id="IPR051326">
    <property type="entry name" value="Kynurenine-oxoglutarate_AT"/>
</dbReference>
<feature type="domain" description="Aminotransferase class I/classII large" evidence="6">
    <location>
        <begin position="32"/>
        <end position="381"/>
    </location>
</feature>
<comment type="caution">
    <text evidence="7">The sequence shown here is derived from an EMBL/GenBank/DDBJ whole genome shotgun (WGS) entry which is preliminary data.</text>
</comment>
<dbReference type="NCBIfam" id="NF009079">
    <property type="entry name" value="PRK12414.1"/>
    <property type="match status" value="1"/>
</dbReference>
<dbReference type="FunFam" id="3.40.640.10:FF:000033">
    <property type="entry name" value="Aspartate aminotransferase"/>
    <property type="match status" value="1"/>
</dbReference>
<dbReference type="Gene3D" id="3.90.1150.10">
    <property type="entry name" value="Aspartate Aminotransferase, domain 1"/>
    <property type="match status" value="1"/>
</dbReference>
<name>A0A6N9NI20_9FLAO</name>
<keyword evidence="4 7" id="KW-0808">Transferase</keyword>
<dbReference type="InterPro" id="IPR015422">
    <property type="entry name" value="PyrdxlP-dep_Trfase_small"/>
</dbReference>
<dbReference type="Gene3D" id="3.40.640.10">
    <property type="entry name" value="Type I PLP-dependent aspartate aminotransferase-like (Major domain)"/>
    <property type="match status" value="1"/>
</dbReference>
<dbReference type="GO" id="GO:0005737">
    <property type="term" value="C:cytoplasm"/>
    <property type="evidence" value="ECO:0007669"/>
    <property type="project" value="TreeGrafter"/>
</dbReference>
<sequence length="385" mass="43911">MPQYKNSVHSKLPKVGLTIFSKMSQLANEHNAINLSQGFPDFSCHPKLIELVHQYMLKGSNQYAPMTGVMSLRERIAEKTEMLYTAKYNPETEITITAGATQAIYTAIAAMINEGDEVLIFTPAYDCYEPAVELNGGRSVFVQLNGPEYKIDWDHVKKLINQRTKMVIINTPHNPTGTIFSMQDMQKLEKLLSGTDIIVLSDEVYEHILFDGYEHQSVARFPKLADRSFIVSSFGKTYHTTGWKVGYCLAPKELMVEFRKAHQYTVFSVNTPFQYALADFMNEAEQYLTLGQFYQEKRDFFLEAIKGSRFKFHPAAGTYFQSLSFADISDEKDTDFAIRLTNDFGVASIPISVFYNINHDEKMLRFCFAKSKDTLARAAEILNRI</sequence>
<evidence type="ECO:0000313" key="7">
    <source>
        <dbReference type="EMBL" id="NBG64860.1"/>
    </source>
</evidence>
<evidence type="ECO:0000256" key="2">
    <source>
        <dbReference type="ARBA" id="ARBA00007441"/>
    </source>
</evidence>
<evidence type="ECO:0000259" key="6">
    <source>
        <dbReference type="Pfam" id="PF00155"/>
    </source>
</evidence>
<dbReference type="InterPro" id="IPR004839">
    <property type="entry name" value="Aminotransferase_I/II_large"/>
</dbReference>
<dbReference type="Pfam" id="PF00155">
    <property type="entry name" value="Aminotran_1_2"/>
    <property type="match status" value="1"/>
</dbReference>